<protein>
    <submittedName>
        <fullName evidence="7">Uncharacterized protein</fullName>
    </submittedName>
</protein>
<feature type="transmembrane region" description="Helical" evidence="6">
    <location>
        <begin position="788"/>
        <end position="806"/>
    </location>
</feature>
<dbReference type="InterPro" id="IPR024129">
    <property type="entry name" value="Sphingomy_SMPD4"/>
</dbReference>
<reference evidence="7" key="2">
    <citation type="submission" date="2021-04" db="EMBL/GenBank/DDBJ databases">
        <authorList>
            <person name="Podell S."/>
        </authorList>
    </citation>
    <scope>NUCLEOTIDE SEQUENCE</scope>
    <source>
        <strain evidence="7">Hildebrandi</strain>
    </source>
</reference>
<evidence type="ECO:0000256" key="3">
    <source>
        <dbReference type="ARBA" id="ARBA00022989"/>
    </source>
</evidence>
<sequence length="807" mass="91798">MLQEALEKPTNSPAEVALMLTTYVESELPAGGASAEKRFFELFPTLCERVFGVISSTDYNHELGGWMSRERRWEYNAASSSIKSSSQLGQAKSPSIRSDPVELLLGTGRKSPASKEQKTLILIDAFAKEAEHRQNVRYDFPFLGLPKSIQDEWLAVIQTTLGGGWGLGNSPTSENSNRLFGSLFRASPREQTSLLMYQQTKSQKEAETERRPLQLNPLFSSPNTVRSPVALAPMVVDSPRKPKDDAQPKALLSMLEYYLLVFVRYPLAAPPPRSTPALSASQRPGSLPITRNLTPYGDTVYYELFKDYAEYYVPIRKMRASFDGFPDLERPSELFVRLVAALWLESRNQMYTTAKACAELKGRRGVDVSLDLCASFDLVKAQYVQLPSQVCRCLSHLIQRVAMDAKVANLSERITRDYSGKEDKLLCLSPTMEILHLPLYNRIRNTFRTAPIHGQDKNAFYYVLNDWLMWLEPWNTQYSPATKSSSSAVSPLSKTKQPSDSRYIWPKFSQSSKYTPMWEAYIASNLHFYTVPLALFLRRARELDFSPKYYNSSVETVLRVLRVYSRGVVSVINRLLEVRNTGGSTVLNVPYAKMVSNHEKKLGAFAPPEAILTLSSLQDDMQNLLEEIHLQQSKNAEKFNFFDKMIDKAFGTGTQYKEQKDLENLTEKAKVIFGFPSTFVVAPLKGKLDRNDKDSAQEGHIRTEKGYYTENGLRRAAIGEIKCRPEEIPYIGNRMNAKPQTYEIAFLIQPLLNLSIKLNQHWGLESSGKPNSNRYMHGPIDLRFLADYRNLMCTILFLYFLWWCLFC</sequence>
<evidence type="ECO:0000313" key="8">
    <source>
        <dbReference type="Proteomes" id="UP000693970"/>
    </source>
</evidence>
<proteinExistence type="predicted"/>
<keyword evidence="8" id="KW-1185">Reference proteome</keyword>
<comment type="caution">
    <text evidence="7">The sequence shown here is derived from an EMBL/GenBank/DDBJ whole genome shotgun (WGS) entry which is preliminary data.</text>
</comment>
<evidence type="ECO:0000256" key="2">
    <source>
        <dbReference type="ARBA" id="ARBA00022692"/>
    </source>
</evidence>
<dbReference type="AlphaFoldDB" id="A0A9K3KNB6"/>
<comment type="subcellular location">
    <subcellularLocation>
        <location evidence="1">Membrane</location>
        <topology evidence="1">Single-pass membrane protein</topology>
    </subcellularLocation>
</comment>
<organism evidence="7 8">
    <name type="scientific">Nitzschia inconspicua</name>
    <dbReference type="NCBI Taxonomy" id="303405"/>
    <lineage>
        <taxon>Eukaryota</taxon>
        <taxon>Sar</taxon>
        <taxon>Stramenopiles</taxon>
        <taxon>Ochrophyta</taxon>
        <taxon>Bacillariophyta</taxon>
        <taxon>Bacillariophyceae</taxon>
        <taxon>Bacillariophycidae</taxon>
        <taxon>Bacillariales</taxon>
        <taxon>Bacillariaceae</taxon>
        <taxon>Nitzschia</taxon>
    </lineage>
</organism>
<dbReference type="GO" id="GO:0006685">
    <property type="term" value="P:sphingomyelin catabolic process"/>
    <property type="evidence" value="ECO:0007669"/>
    <property type="project" value="TreeGrafter"/>
</dbReference>
<keyword evidence="3 6" id="KW-1133">Transmembrane helix</keyword>
<keyword evidence="4 6" id="KW-0472">Membrane</keyword>
<dbReference type="EMBL" id="JAGRRH010000021">
    <property type="protein sequence ID" value="KAG7346732.1"/>
    <property type="molecule type" value="Genomic_DNA"/>
</dbReference>
<dbReference type="GO" id="GO:0046513">
    <property type="term" value="P:ceramide biosynthetic process"/>
    <property type="evidence" value="ECO:0007669"/>
    <property type="project" value="TreeGrafter"/>
</dbReference>
<feature type="region of interest" description="Disordered" evidence="5">
    <location>
        <begin position="480"/>
        <end position="499"/>
    </location>
</feature>
<name>A0A9K3KNB6_9STRA</name>
<reference evidence="7" key="1">
    <citation type="journal article" date="2021" name="Sci. Rep.">
        <title>Diploid genomic architecture of Nitzschia inconspicua, an elite biomass production diatom.</title>
        <authorList>
            <person name="Oliver A."/>
            <person name="Podell S."/>
            <person name="Pinowska A."/>
            <person name="Traller J.C."/>
            <person name="Smith S.R."/>
            <person name="McClure R."/>
            <person name="Beliaev A."/>
            <person name="Bohutskyi P."/>
            <person name="Hill E.A."/>
            <person name="Rabines A."/>
            <person name="Zheng H."/>
            <person name="Allen L.Z."/>
            <person name="Kuo A."/>
            <person name="Grigoriev I.V."/>
            <person name="Allen A.E."/>
            <person name="Hazlebeck D."/>
            <person name="Allen E.E."/>
        </authorList>
    </citation>
    <scope>NUCLEOTIDE SEQUENCE</scope>
    <source>
        <strain evidence="7">Hildebrandi</strain>
    </source>
</reference>
<dbReference type="GO" id="GO:0016020">
    <property type="term" value="C:membrane"/>
    <property type="evidence" value="ECO:0007669"/>
    <property type="project" value="UniProtKB-SubCell"/>
</dbReference>
<dbReference type="OrthoDB" id="48033at2759"/>
<dbReference type="PANTHER" id="PTHR12988:SF6">
    <property type="entry name" value="SPHINGOMYELIN PHOSPHODIESTERASE 4"/>
    <property type="match status" value="1"/>
</dbReference>
<accession>A0A9K3KNB6</accession>
<keyword evidence="2 6" id="KW-0812">Transmembrane</keyword>
<evidence type="ECO:0000313" key="7">
    <source>
        <dbReference type="EMBL" id="KAG7346732.1"/>
    </source>
</evidence>
<evidence type="ECO:0000256" key="4">
    <source>
        <dbReference type="ARBA" id="ARBA00023136"/>
    </source>
</evidence>
<feature type="compositionally biased region" description="Low complexity" evidence="5">
    <location>
        <begin position="480"/>
        <end position="495"/>
    </location>
</feature>
<evidence type="ECO:0000256" key="1">
    <source>
        <dbReference type="ARBA" id="ARBA00004167"/>
    </source>
</evidence>
<dbReference type="GO" id="GO:0046475">
    <property type="term" value="P:glycerophospholipid catabolic process"/>
    <property type="evidence" value="ECO:0007669"/>
    <property type="project" value="TreeGrafter"/>
</dbReference>
<dbReference type="PANTHER" id="PTHR12988">
    <property type="entry name" value="SPHINGOMYELIN PHOSPHODIESTERASE 4"/>
    <property type="match status" value="1"/>
</dbReference>
<evidence type="ECO:0000256" key="6">
    <source>
        <dbReference type="SAM" id="Phobius"/>
    </source>
</evidence>
<dbReference type="Proteomes" id="UP000693970">
    <property type="component" value="Unassembled WGS sequence"/>
</dbReference>
<dbReference type="GO" id="GO:0050290">
    <property type="term" value="F:sphingomyelin phosphodiesterase D activity"/>
    <property type="evidence" value="ECO:0007669"/>
    <property type="project" value="InterPro"/>
</dbReference>
<gene>
    <name evidence="7" type="ORF">IV203_005801</name>
</gene>
<evidence type="ECO:0000256" key="5">
    <source>
        <dbReference type="SAM" id="MobiDB-lite"/>
    </source>
</evidence>